<proteinExistence type="predicted"/>
<dbReference type="EMBL" id="JADQAZ010000001">
    <property type="protein sequence ID" value="MBT0956729.1"/>
    <property type="molecule type" value="Genomic_DNA"/>
</dbReference>
<dbReference type="GO" id="GO:0005737">
    <property type="term" value="C:cytoplasm"/>
    <property type="evidence" value="ECO:0007669"/>
    <property type="project" value="InterPro"/>
</dbReference>
<evidence type="ECO:0000313" key="4">
    <source>
        <dbReference type="Proteomes" id="UP001315686"/>
    </source>
</evidence>
<evidence type="ECO:0000256" key="2">
    <source>
        <dbReference type="ARBA" id="ARBA00023277"/>
    </source>
</evidence>
<dbReference type="InterPro" id="IPR009015">
    <property type="entry name" value="Fucose_isomerase_N/cen_sf"/>
</dbReference>
<sequence length="473" mass="49357">MSLVIGLINASLPSYFPQRHGVFKAGRAMLDAMAAREGYSVVEASVIPMDAAQARAALAEVKGAGADVVLLLHGGFTMGDVVRELALDPMPLGIWATPEPVLEGDVQLNNFVSLNMSMSIARGVRDIARHPVQWFLGAPEEAELQARMAQTFAALAARKALRGARIGVVGALAPTFYNMEVSSAALMQALGVSYEHIDIHRMTDLMQAADAGAVAAEVALMAEAAEVRGVSDAQMALTARAALALRQIAREGGFDALAVSDWPALQDNPGMHPGAAFTWLEEVDHLPVASEGDVLGAVTQLVVKALTGKLGCLLDMTSPDLAADQILMWHGGGGPLHMAKGGAAWINHPMIGRGTEEGPVFGAIADYEFAEGPVSVLRVTRHGGASFAVEGTVAKGAATGFTGCRGWVGGFSQSGAECSANDIVTTVMEHGLEHHFVLAPGKIANVFKEFAAWCAMEDLGVIAAHQGLPKGGL</sequence>
<keyword evidence="2" id="KW-0119">Carbohydrate metabolism</keyword>
<gene>
    <name evidence="3" type="ORF">IV417_04985</name>
</gene>
<dbReference type="GO" id="GO:0016861">
    <property type="term" value="F:intramolecular oxidoreductase activity, interconverting aldoses and ketoses"/>
    <property type="evidence" value="ECO:0007669"/>
    <property type="project" value="InterPro"/>
</dbReference>
<organism evidence="3 4">
    <name type="scientific">Harenicola maris</name>
    <dbReference type="NCBI Taxonomy" id="2841044"/>
    <lineage>
        <taxon>Bacteria</taxon>
        <taxon>Pseudomonadati</taxon>
        <taxon>Pseudomonadota</taxon>
        <taxon>Alphaproteobacteria</taxon>
        <taxon>Rhodobacterales</taxon>
        <taxon>Paracoccaceae</taxon>
        <taxon>Harenicola</taxon>
    </lineage>
</organism>
<evidence type="ECO:0008006" key="5">
    <source>
        <dbReference type="Google" id="ProtNLM"/>
    </source>
</evidence>
<dbReference type="RefSeq" id="WP_327792925.1">
    <property type="nucleotide sequence ID" value="NZ_JADQAZ010000001.1"/>
</dbReference>
<evidence type="ECO:0000256" key="1">
    <source>
        <dbReference type="ARBA" id="ARBA00023235"/>
    </source>
</evidence>
<dbReference type="Proteomes" id="UP001315686">
    <property type="component" value="Unassembled WGS sequence"/>
</dbReference>
<dbReference type="PANTHER" id="PTHR36120:SF1">
    <property type="entry name" value="L-FUCOSE ISOMERASE C-TERMINAL DOMAIN-CONTAINING PROTEIN"/>
    <property type="match status" value="1"/>
</dbReference>
<dbReference type="PANTHER" id="PTHR36120">
    <property type="entry name" value="FUCOSE ISOMERASE"/>
    <property type="match status" value="1"/>
</dbReference>
<comment type="caution">
    <text evidence="3">The sequence shown here is derived from an EMBL/GenBank/DDBJ whole genome shotgun (WGS) entry which is preliminary data.</text>
</comment>
<reference evidence="3 4" key="1">
    <citation type="journal article" date="2021" name="Arch. Microbiol.">
        <title>Harenicola maris gen. nov., sp. nov. isolated from the Sea of Japan shallow sediments.</title>
        <authorList>
            <person name="Romanenko L.A."/>
            <person name="Kurilenko V.V."/>
            <person name="Chernysheva N.Y."/>
            <person name="Tekutyeva L.A."/>
            <person name="Velansky P.V."/>
            <person name="Svetashev V.I."/>
            <person name="Isaeva M.P."/>
        </authorList>
    </citation>
    <scope>NUCLEOTIDE SEQUENCE [LARGE SCALE GENOMIC DNA]</scope>
    <source>
        <strain evidence="3 4">KMM 3653</strain>
    </source>
</reference>
<dbReference type="AlphaFoldDB" id="A0AAP2G7P9"/>
<name>A0AAP2G7P9_9RHOB</name>
<protein>
    <recommendedName>
        <fullName evidence="5">Fucose isomerase</fullName>
    </recommendedName>
</protein>
<dbReference type="SUPFAM" id="SSF53743">
    <property type="entry name" value="FucI/AraA N-terminal and middle domains"/>
    <property type="match status" value="1"/>
</dbReference>
<keyword evidence="1" id="KW-0413">Isomerase</keyword>
<keyword evidence="4" id="KW-1185">Reference proteome</keyword>
<accession>A0AAP2G7P9</accession>
<evidence type="ECO:0000313" key="3">
    <source>
        <dbReference type="EMBL" id="MBT0956729.1"/>
    </source>
</evidence>
<dbReference type="GO" id="GO:0005996">
    <property type="term" value="P:monosaccharide metabolic process"/>
    <property type="evidence" value="ECO:0007669"/>
    <property type="project" value="InterPro"/>
</dbReference>